<dbReference type="SUPFAM" id="SSF50969">
    <property type="entry name" value="YVTN repeat-like/Quinoprotein amine dehydrogenase"/>
    <property type="match status" value="1"/>
</dbReference>
<sequence length="352" mass="37675">MLSALGVMATTSIAGGLTLRGTSAAQSSPAYIGCARQSDGMFAVMAMNDSGEVCYTSPLPSRGHGLVVDPLTRLGFVFARRPGAFVQVLSIETGQTISTYLSDTNRYFYGHGDVLGNTLFTTEGVKGTSEGIIGVYHIHPDGVLKKEREIAGFGIGPHEIKVVNETTLAVAVGGIRTDNRTATNLDSMSPSLVLIDIPSGRIVEKHQLADHQLSIRHLAVSPNQDVVIAQQYKGDPDHIAPLLAIRRNNGDFTALKAGTEHWTRFQQYIGSVACTGSQVIATSPRGNCFGIWDIETGELQAISSLMDASGASAQREGFAISAGTGRVVIQEPRKSITFQTSEVTWDNHWVML</sequence>
<comment type="caution">
    <text evidence="1">The sequence shown here is derived from an EMBL/GenBank/DDBJ whole genome shotgun (WGS) entry which is preliminary data.</text>
</comment>
<organism evidence="1 2">
    <name type="scientific">Enterovibrio norvegicus FF-454</name>
    <dbReference type="NCBI Taxonomy" id="1185651"/>
    <lineage>
        <taxon>Bacteria</taxon>
        <taxon>Pseudomonadati</taxon>
        <taxon>Pseudomonadota</taxon>
        <taxon>Gammaproteobacteria</taxon>
        <taxon>Vibrionales</taxon>
        <taxon>Vibrionaceae</taxon>
        <taxon>Enterovibrio</taxon>
    </lineage>
</organism>
<protein>
    <recommendedName>
        <fullName evidence="3">DUF1513 domain-containing protein</fullName>
    </recommendedName>
</protein>
<dbReference type="InterPro" id="IPR008311">
    <property type="entry name" value="UCP028101"/>
</dbReference>
<dbReference type="Gene3D" id="2.130.10.10">
    <property type="entry name" value="YVTN repeat-like/Quinoprotein amine dehydrogenase"/>
    <property type="match status" value="1"/>
</dbReference>
<dbReference type="PIRSF" id="PIRSF028101">
    <property type="entry name" value="UCP028101"/>
    <property type="match status" value="1"/>
</dbReference>
<dbReference type="InterPro" id="IPR015943">
    <property type="entry name" value="WD40/YVTN_repeat-like_dom_sf"/>
</dbReference>
<evidence type="ECO:0000313" key="1">
    <source>
        <dbReference type="EMBL" id="OEE58167.1"/>
    </source>
</evidence>
<dbReference type="InterPro" id="IPR011044">
    <property type="entry name" value="Quino_amine_DH_bsu"/>
</dbReference>
<evidence type="ECO:0000313" key="2">
    <source>
        <dbReference type="Proteomes" id="UP000095039"/>
    </source>
</evidence>
<dbReference type="AlphaFoldDB" id="A0A1E5BY24"/>
<dbReference type="Proteomes" id="UP000095039">
    <property type="component" value="Unassembled WGS sequence"/>
</dbReference>
<accession>A0A1E5BY24</accession>
<reference evidence="1 2" key="1">
    <citation type="journal article" date="2012" name="Science">
        <title>Ecological populations of bacteria act as socially cohesive units of antibiotic production and resistance.</title>
        <authorList>
            <person name="Cordero O.X."/>
            <person name="Wildschutte H."/>
            <person name="Kirkup B."/>
            <person name="Proehl S."/>
            <person name="Ngo L."/>
            <person name="Hussain F."/>
            <person name="Le Roux F."/>
            <person name="Mincer T."/>
            <person name="Polz M.F."/>
        </authorList>
    </citation>
    <scope>NUCLEOTIDE SEQUENCE [LARGE SCALE GENOMIC DNA]</scope>
    <source>
        <strain evidence="1 2">FF-454</strain>
    </source>
</reference>
<dbReference type="Pfam" id="PF07433">
    <property type="entry name" value="DUF1513"/>
    <property type="match status" value="1"/>
</dbReference>
<keyword evidence="2" id="KW-1185">Reference proteome</keyword>
<gene>
    <name evidence="1" type="ORF">A1OK_16280</name>
</gene>
<proteinExistence type="predicted"/>
<name>A0A1E5BY24_9GAMM</name>
<evidence type="ECO:0008006" key="3">
    <source>
        <dbReference type="Google" id="ProtNLM"/>
    </source>
</evidence>
<dbReference type="EMBL" id="AJWN02000099">
    <property type="protein sequence ID" value="OEE58167.1"/>
    <property type="molecule type" value="Genomic_DNA"/>
</dbReference>